<evidence type="ECO:0000256" key="5">
    <source>
        <dbReference type="ARBA" id="ARBA00023242"/>
    </source>
</evidence>
<feature type="compositionally biased region" description="Low complexity" evidence="6">
    <location>
        <begin position="315"/>
        <end position="328"/>
    </location>
</feature>
<keyword evidence="2" id="KW-0238">DNA-binding</keyword>
<dbReference type="SMART" id="SM00353">
    <property type="entry name" value="HLH"/>
    <property type="match status" value="1"/>
</dbReference>
<feature type="compositionally biased region" description="Polar residues" evidence="6">
    <location>
        <begin position="151"/>
        <end position="171"/>
    </location>
</feature>
<evidence type="ECO:0000256" key="4">
    <source>
        <dbReference type="ARBA" id="ARBA00023163"/>
    </source>
</evidence>
<evidence type="ECO:0000313" key="9">
    <source>
        <dbReference type="Proteomes" id="UP000193642"/>
    </source>
</evidence>
<protein>
    <recommendedName>
        <fullName evidence="7">BHLH domain-containing protein</fullName>
    </recommendedName>
</protein>
<dbReference type="GO" id="GO:0003677">
    <property type="term" value="F:DNA binding"/>
    <property type="evidence" value="ECO:0007669"/>
    <property type="project" value="UniProtKB-KW"/>
</dbReference>
<comment type="caution">
    <text evidence="8">The sequence shown here is derived from an EMBL/GenBank/DDBJ whole genome shotgun (WGS) entry which is preliminary data.</text>
</comment>
<gene>
    <name evidence="8" type="ORF">BCR33DRAFT_780634</name>
</gene>
<feature type="region of interest" description="Disordered" evidence="6">
    <location>
        <begin position="151"/>
        <end position="386"/>
    </location>
</feature>
<evidence type="ECO:0000313" key="8">
    <source>
        <dbReference type="EMBL" id="ORY50700.1"/>
    </source>
</evidence>
<feature type="compositionally biased region" description="Polar residues" evidence="6">
    <location>
        <begin position="287"/>
        <end position="297"/>
    </location>
</feature>
<dbReference type="Proteomes" id="UP000193642">
    <property type="component" value="Unassembled WGS sequence"/>
</dbReference>
<evidence type="ECO:0000256" key="2">
    <source>
        <dbReference type="ARBA" id="ARBA00023125"/>
    </source>
</evidence>
<reference evidence="8 9" key="1">
    <citation type="submission" date="2016-07" db="EMBL/GenBank/DDBJ databases">
        <title>Pervasive Adenine N6-methylation of Active Genes in Fungi.</title>
        <authorList>
            <consortium name="DOE Joint Genome Institute"/>
            <person name="Mondo S.J."/>
            <person name="Dannebaum R.O."/>
            <person name="Kuo R.C."/>
            <person name="Labutti K."/>
            <person name="Haridas S."/>
            <person name="Kuo A."/>
            <person name="Salamov A."/>
            <person name="Ahrendt S.R."/>
            <person name="Lipzen A."/>
            <person name="Sullivan W."/>
            <person name="Andreopoulos W.B."/>
            <person name="Clum A."/>
            <person name="Lindquist E."/>
            <person name="Daum C."/>
            <person name="Ramamoorthy G.K."/>
            <person name="Gryganskyi A."/>
            <person name="Culley D."/>
            <person name="Magnuson J.K."/>
            <person name="James T.Y."/>
            <person name="O'Malley M.A."/>
            <person name="Stajich J.E."/>
            <person name="Spatafora J.W."/>
            <person name="Visel A."/>
            <person name="Grigoriev I.V."/>
        </authorList>
    </citation>
    <scope>NUCLEOTIDE SEQUENCE [LARGE SCALE GENOMIC DNA]</scope>
    <source>
        <strain evidence="8 9">JEL800</strain>
    </source>
</reference>
<dbReference type="Gene3D" id="4.10.280.10">
    <property type="entry name" value="Helix-loop-helix DNA-binding domain"/>
    <property type="match status" value="1"/>
</dbReference>
<feature type="compositionally biased region" description="Low complexity" evidence="6">
    <location>
        <begin position="232"/>
        <end position="269"/>
    </location>
</feature>
<keyword evidence="4" id="KW-0804">Transcription</keyword>
<dbReference type="Pfam" id="PF00010">
    <property type="entry name" value="HLH"/>
    <property type="match status" value="1"/>
</dbReference>
<keyword evidence="3" id="KW-0010">Activator</keyword>
<accession>A0A1Y2CUF8</accession>
<dbReference type="InterPro" id="IPR011598">
    <property type="entry name" value="bHLH_dom"/>
</dbReference>
<dbReference type="GO" id="GO:0046983">
    <property type="term" value="F:protein dimerization activity"/>
    <property type="evidence" value="ECO:0007669"/>
    <property type="project" value="InterPro"/>
</dbReference>
<sequence length="506" mass="54092">MNHFGSSESEPNEYPMFDKLGDAELARLLSLGGDLLSGPPPPHFQAQVQAQAHANSSLANSGDVQIGGMSSHLFGDGSSLFGSNNHNIHSLGSDHNSNSNFLSLMSPYINMGSFGEDSEQLLLTPIISPAMTPSVDFANLNLHNGSFSPLSSPALRPSTQAELAAGSSTNPGIKRTSRRTSTHILPSGAGSSSAPERKKKGVPRSPYTIPRQGPSGGIDPLRISSPILKPIAPARRASSSLSPEANDSPGTETSSNGTSSNPGPSSTSSKSKDALFKVPHLPASRMDANTNPNSKTGRPSPDFMSVEPKPEVIDSDAQQSLSASSSSAGNVNAVTPGMLLYLSDEQKESAPMELSSPSSSSTTGSINGRRKGKERELKPLLPVVHSTDGKDAVKKLTHNSNYKNIMEGESGLIGFDATEMSIDMESKKEHHKVSEQKRRDSMKQNFDGLKSVLPQFTDKNPSKEKVLQFSREYIKELRNRVDEADRIMQRKRRGKKTGANDSTTES</sequence>
<dbReference type="InterPro" id="IPR036638">
    <property type="entry name" value="HLH_DNA-bd_sf"/>
</dbReference>
<evidence type="ECO:0000256" key="6">
    <source>
        <dbReference type="SAM" id="MobiDB-lite"/>
    </source>
</evidence>
<name>A0A1Y2CUF8_9FUNG</name>
<keyword evidence="1" id="KW-0805">Transcription regulation</keyword>
<evidence type="ECO:0000259" key="7">
    <source>
        <dbReference type="PROSITE" id="PS50888"/>
    </source>
</evidence>
<feature type="domain" description="BHLH" evidence="7">
    <location>
        <begin position="426"/>
        <end position="477"/>
    </location>
</feature>
<evidence type="ECO:0000256" key="3">
    <source>
        <dbReference type="ARBA" id="ARBA00023159"/>
    </source>
</evidence>
<keyword evidence="5" id="KW-0539">Nucleus</keyword>
<feature type="compositionally biased region" description="Low complexity" evidence="6">
    <location>
        <begin position="355"/>
        <end position="365"/>
    </location>
</feature>
<dbReference type="GO" id="GO:0090575">
    <property type="term" value="C:RNA polymerase II transcription regulator complex"/>
    <property type="evidence" value="ECO:0007669"/>
    <property type="project" value="TreeGrafter"/>
</dbReference>
<dbReference type="PROSITE" id="PS50888">
    <property type="entry name" value="BHLH"/>
    <property type="match status" value="1"/>
</dbReference>
<dbReference type="EMBL" id="MCGO01000006">
    <property type="protein sequence ID" value="ORY50700.1"/>
    <property type="molecule type" value="Genomic_DNA"/>
</dbReference>
<dbReference type="GO" id="GO:0003700">
    <property type="term" value="F:DNA-binding transcription factor activity"/>
    <property type="evidence" value="ECO:0007669"/>
    <property type="project" value="TreeGrafter"/>
</dbReference>
<dbReference type="STRING" id="329046.A0A1Y2CUF8"/>
<dbReference type="GO" id="GO:0045944">
    <property type="term" value="P:positive regulation of transcription by RNA polymerase II"/>
    <property type="evidence" value="ECO:0007669"/>
    <property type="project" value="TreeGrafter"/>
</dbReference>
<proteinExistence type="predicted"/>
<dbReference type="PANTHER" id="PTHR10328">
    <property type="entry name" value="PROTEIN MAX MYC-ASSOCIATED FACTOR X"/>
    <property type="match status" value="1"/>
</dbReference>
<keyword evidence="9" id="KW-1185">Reference proteome</keyword>
<evidence type="ECO:0000256" key="1">
    <source>
        <dbReference type="ARBA" id="ARBA00023015"/>
    </source>
</evidence>
<dbReference type="AlphaFoldDB" id="A0A1Y2CUF8"/>
<dbReference type="PANTHER" id="PTHR10328:SF3">
    <property type="entry name" value="PROTEIN MAX"/>
    <property type="match status" value="1"/>
</dbReference>
<organism evidence="8 9">
    <name type="scientific">Rhizoclosmatium globosum</name>
    <dbReference type="NCBI Taxonomy" id="329046"/>
    <lineage>
        <taxon>Eukaryota</taxon>
        <taxon>Fungi</taxon>
        <taxon>Fungi incertae sedis</taxon>
        <taxon>Chytridiomycota</taxon>
        <taxon>Chytridiomycota incertae sedis</taxon>
        <taxon>Chytridiomycetes</taxon>
        <taxon>Chytridiales</taxon>
        <taxon>Chytriomycetaceae</taxon>
        <taxon>Rhizoclosmatium</taxon>
    </lineage>
</organism>
<feature type="region of interest" description="Disordered" evidence="6">
    <location>
        <begin position="480"/>
        <end position="506"/>
    </location>
</feature>
<dbReference type="SUPFAM" id="SSF47459">
    <property type="entry name" value="HLH, helix-loop-helix DNA-binding domain"/>
    <property type="match status" value="1"/>
</dbReference>
<dbReference type="OrthoDB" id="5344169at2759"/>